<dbReference type="PANTHER" id="PTHR47959">
    <property type="entry name" value="ATP-DEPENDENT RNA HELICASE RHLE-RELATED"/>
    <property type="match status" value="1"/>
</dbReference>
<dbReference type="Pfam" id="PF00270">
    <property type="entry name" value="DEAD"/>
    <property type="match status" value="1"/>
</dbReference>
<evidence type="ECO:0000259" key="10">
    <source>
        <dbReference type="PROSITE" id="PS51194"/>
    </source>
</evidence>
<evidence type="ECO:0000256" key="2">
    <source>
        <dbReference type="ARBA" id="ARBA00022801"/>
    </source>
</evidence>
<name>B6BTD3_9PROT</name>
<dbReference type="InterPro" id="IPR050079">
    <property type="entry name" value="DEAD_box_RNA_helicase"/>
</dbReference>
<dbReference type="InterPro" id="IPR000629">
    <property type="entry name" value="RNA-helicase_DEAD-box_CS"/>
</dbReference>
<dbReference type="GO" id="GO:0005524">
    <property type="term" value="F:ATP binding"/>
    <property type="evidence" value="ECO:0007669"/>
    <property type="project" value="UniProtKB-KW"/>
</dbReference>
<dbReference type="InterPro" id="IPR044742">
    <property type="entry name" value="DEAD/DEAH_RhlB"/>
</dbReference>
<dbReference type="AlphaFoldDB" id="B6BTD3"/>
<accession>B6BTD3</accession>
<evidence type="ECO:0000256" key="1">
    <source>
        <dbReference type="ARBA" id="ARBA00022741"/>
    </source>
</evidence>
<dbReference type="Pfam" id="PF00271">
    <property type="entry name" value="Helicase_C"/>
    <property type="match status" value="1"/>
</dbReference>
<evidence type="ECO:0000313" key="13">
    <source>
        <dbReference type="Proteomes" id="UP000004188"/>
    </source>
</evidence>
<dbReference type="SUPFAM" id="SSF52540">
    <property type="entry name" value="P-loop containing nucleoside triphosphate hydrolases"/>
    <property type="match status" value="1"/>
</dbReference>
<comment type="similarity">
    <text evidence="5 7">Belongs to the DEAD box helicase family.</text>
</comment>
<keyword evidence="13" id="KW-1185">Reference proteome</keyword>
<feature type="domain" description="Helicase ATP-binding" evidence="9">
    <location>
        <begin position="32"/>
        <end position="209"/>
    </location>
</feature>
<dbReference type="InterPro" id="IPR027417">
    <property type="entry name" value="P-loop_NTPase"/>
</dbReference>
<feature type="domain" description="DEAD-box RNA helicase Q" evidence="11">
    <location>
        <begin position="1"/>
        <end position="29"/>
    </location>
</feature>
<dbReference type="InterPro" id="IPR001650">
    <property type="entry name" value="Helicase_C-like"/>
</dbReference>
<dbReference type="InterPro" id="IPR011545">
    <property type="entry name" value="DEAD/DEAH_box_helicase_dom"/>
</dbReference>
<evidence type="ECO:0000259" key="9">
    <source>
        <dbReference type="PROSITE" id="PS51192"/>
    </source>
</evidence>
<dbReference type="PROSITE" id="PS51195">
    <property type="entry name" value="Q_MOTIF"/>
    <property type="match status" value="1"/>
</dbReference>
<keyword evidence="4 7" id="KW-0067">ATP-binding</keyword>
<gene>
    <name evidence="12" type="ORF">KB13_626</name>
</gene>
<dbReference type="CDD" id="cd00268">
    <property type="entry name" value="DEADc"/>
    <property type="match status" value="1"/>
</dbReference>
<dbReference type="PANTHER" id="PTHR47959:SF17">
    <property type="entry name" value="ATP-DEPENDENT RNA HELICASE DEAD BOX FAMILY"/>
    <property type="match status" value="1"/>
</dbReference>
<evidence type="ECO:0000256" key="7">
    <source>
        <dbReference type="RuleBase" id="RU000492"/>
    </source>
</evidence>
<protein>
    <submittedName>
        <fullName evidence="12">Dead/deah box helicase domain protein</fullName>
    </submittedName>
</protein>
<dbReference type="PROSITE" id="PS00039">
    <property type="entry name" value="DEAD_ATP_HELICASE"/>
    <property type="match status" value="1"/>
</dbReference>
<evidence type="ECO:0000313" key="12">
    <source>
        <dbReference type="EMBL" id="EDZ64494.1"/>
    </source>
</evidence>
<keyword evidence="1 7" id="KW-0547">Nucleotide-binding</keyword>
<dbReference type="EMBL" id="DS995299">
    <property type="protein sequence ID" value="EDZ64494.1"/>
    <property type="molecule type" value="Genomic_DNA"/>
</dbReference>
<reference evidence="13" key="1">
    <citation type="journal article" date="2012" name="Stand. Genomic Sci.">
        <title>Genome sequence of strain HIMB624, a cultured representative from the OM43 clade of marine Betaproteobacteria.</title>
        <authorList>
            <person name="Huggett M.J."/>
            <person name="Hayakawa D.H."/>
            <person name="Rappe M.S."/>
        </authorList>
    </citation>
    <scope>NUCLEOTIDE SEQUENCE [LARGE SCALE GENOMIC DNA]</scope>
    <source>
        <strain evidence="13">KB13</strain>
    </source>
</reference>
<evidence type="ECO:0000256" key="5">
    <source>
        <dbReference type="ARBA" id="ARBA00038437"/>
    </source>
</evidence>
<organism evidence="12 13">
    <name type="scientific">beta proteobacterium KB13</name>
    <dbReference type="NCBI Taxonomy" id="314607"/>
    <lineage>
        <taxon>Bacteria</taxon>
        <taxon>Pseudomonadati</taxon>
        <taxon>Pseudomonadota</taxon>
        <taxon>Betaproteobacteria</taxon>
        <taxon>Nitrosomonadales</taxon>
        <taxon>OM43 clade</taxon>
    </lineage>
</organism>
<dbReference type="SMART" id="SM00487">
    <property type="entry name" value="DEXDc"/>
    <property type="match status" value="1"/>
</dbReference>
<sequence>MSFSNFGFIPPIGKAISRINYSTPTPIQEQCIPVVLSGKDVLASAQTGTGKTAAFCLPLLNLVEKKPKHKHKRNISPDVLILSPTRELATQIEQELKRFSHFMDTNIVSVVGGVSYKLQNKLLKSNVNFLVATPGRLMDLVKQRKINLKHIDALVIDEADRMLDMGFIPDIKKIFESTSQDQQVLMFTATLNKQIEKIAQQFLKDPQRIAVEQENKSNKNIQQIAYPVADYNQKKLVLVDVLNEADLNQAIIFTATKREADRLSDELYLMNHRSKTLHGDMSQRERTRTINRFKNNEIQILVATDVAARGIDVDDITHVINFDLPRQVEDYIHRIGRTGRAERKGKAISLVIDKEKFMLQKIEKYANIKIEVIKSTHSTSDLSLVYKKKESGFKKKRRSSGSRKKNDKFTSSSKRKKHGFKADVKAKSRRRPVKKNIKPLATAS</sequence>
<dbReference type="SMART" id="SM00490">
    <property type="entry name" value="HELICc"/>
    <property type="match status" value="1"/>
</dbReference>
<dbReference type="PROSITE" id="PS51194">
    <property type="entry name" value="HELICASE_CTER"/>
    <property type="match status" value="1"/>
</dbReference>
<proteinExistence type="inferred from homology"/>
<dbReference type="GO" id="GO:0005829">
    <property type="term" value="C:cytosol"/>
    <property type="evidence" value="ECO:0007669"/>
    <property type="project" value="TreeGrafter"/>
</dbReference>
<dbReference type="Proteomes" id="UP000004188">
    <property type="component" value="Unassembled WGS sequence"/>
</dbReference>
<feature type="compositionally biased region" description="Basic residues" evidence="8">
    <location>
        <begin position="427"/>
        <end position="437"/>
    </location>
</feature>
<dbReference type="GO" id="GO:0016787">
    <property type="term" value="F:hydrolase activity"/>
    <property type="evidence" value="ECO:0007669"/>
    <property type="project" value="UniProtKB-KW"/>
</dbReference>
<keyword evidence="2 7" id="KW-0378">Hydrolase</keyword>
<feature type="domain" description="Helicase C-terminal" evidence="10">
    <location>
        <begin position="237"/>
        <end position="381"/>
    </location>
</feature>
<dbReference type="STRING" id="314607.KB13_626"/>
<evidence type="ECO:0000256" key="4">
    <source>
        <dbReference type="ARBA" id="ARBA00022840"/>
    </source>
</evidence>
<evidence type="ECO:0000256" key="8">
    <source>
        <dbReference type="SAM" id="MobiDB-lite"/>
    </source>
</evidence>
<evidence type="ECO:0000259" key="11">
    <source>
        <dbReference type="PROSITE" id="PS51195"/>
    </source>
</evidence>
<dbReference type="eggNOG" id="COG0513">
    <property type="taxonomic scope" value="Bacteria"/>
</dbReference>
<dbReference type="CDD" id="cd18787">
    <property type="entry name" value="SF2_C_DEAD"/>
    <property type="match status" value="1"/>
</dbReference>
<feature type="short sequence motif" description="Q motif" evidence="6">
    <location>
        <begin position="1"/>
        <end position="29"/>
    </location>
</feature>
<evidence type="ECO:0000256" key="6">
    <source>
        <dbReference type="PROSITE-ProRule" id="PRU00552"/>
    </source>
</evidence>
<dbReference type="Gene3D" id="3.40.50.300">
    <property type="entry name" value="P-loop containing nucleotide triphosphate hydrolases"/>
    <property type="match status" value="2"/>
</dbReference>
<feature type="compositionally biased region" description="Basic residues" evidence="8">
    <location>
        <begin position="394"/>
        <end position="406"/>
    </location>
</feature>
<dbReference type="GO" id="GO:0003676">
    <property type="term" value="F:nucleic acid binding"/>
    <property type="evidence" value="ECO:0007669"/>
    <property type="project" value="InterPro"/>
</dbReference>
<dbReference type="HOGENOM" id="CLU_003041_28_1_4"/>
<evidence type="ECO:0000256" key="3">
    <source>
        <dbReference type="ARBA" id="ARBA00022806"/>
    </source>
</evidence>
<keyword evidence="3 7" id="KW-0347">Helicase</keyword>
<dbReference type="InterPro" id="IPR014014">
    <property type="entry name" value="RNA_helicase_DEAD_Q_motif"/>
</dbReference>
<feature type="region of interest" description="Disordered" evidence="8">
    <location>
        <begin position="392"/>
        <end position="444"/>
    </location>
</feature>
<dbReference type="PROSITE" id="PS51192">
    <property type="entry name" value="HELICASE_ATP_BIND_1"/>
    <property type="match status" value="1"/>
</dbReference>
<dbReference type="InterPro" id="IPR014001">
    <property type="entry name" value="Helicase_ATP-bd"/>
</dbReference>
<dbReference type="GO" id="GO:0003724">
    <property type="term" value="F:RNA helicase activity"/>
    <property type="evidence" value="ECO:0007669"/>
    <property type="project" value="InterPro"/>
</dbReference>